<keyword evidence="2" id="KW-0449">Lipoprotein</keyword>
<evidence type="ECO:0000313" key="4">
    <source>
        <dbReference type="Proteomes" id="UP000188169"/>
    </source>
</evidence>
<keyword evidence="2" id="KW-1134">Transmembrane beta strand</keyword>
<comment type="similarity">
    <text evidence="1 2">Belongs to the outer membrane factor (OMF) (TC 1.B.17) family.</text>
</comment>
<protein>
    <submittedName>
        <fullName evidence="3">Outer membrane protein OprM</fullName>
    </submittedName>
</protein>
<dbReference type="NCBIfam" id="TIGR01845">
    <property type="entry name" value="outer_NodT"/>
    <property type="match status" value="1"/>
</dbReference>
<dbReference type="Pfam" id="PF02321">
    <property type="entry name" value="OEP"/>
    <property type="match status" value="2"/>
</dbReference>
<keyword evidence="2" id="KW-0564">Palmitate</keyword>
<name>A0A1R4EGP9_9GAMM</name>
<dbReference type="PANTHER" id="PTHR30203">
    <property type="entry name" value="OUTER MEMBRANE CATION EFFLUX PROTEIN"/>
    <property type="match status" value="1"/>
</dbReference>
<evidence type="ECO:0000256" key="2">
    <source>
        <dbReference type="RuleBase" id="RU362097"/>
    </source>
</evidence>
<keyword evidence="4" id="KW-1185">Reference proteome</keyword>
<evidence type="ECO:0000313" key="3">
    <source>
        <dbReference type="EMBL" id="SJM37701.1"/>
    </source>
</evidence>
<dbReference type="SUPFAM" id="SSF56954">
    <property type="entry name" value="Outer membrane efflux proteins (OEP)"/>
    <property type="match status" value="1"/>
</dbReference>
<comment type="subcellular location">
    <subcellularLocation>
        <location evidence="2">Cell outer membrane</location>
        <topology evidence="2">Lipid-anchor</topology>
    </subcellularLocation>
</comment>
<dbReference type="InterPro" id="IPR010131">
    <property type="entry name" value="MdtP/NodT-like"/>
</dbReference>
<dbReference type="STRING" id="1945520.A1019T_01685"/>
<accession>A0A1R4EGP9</accession>
<dbReference type="Gene3D" id="2.20.200.10">
    <property type="entry name" value="Outer membrane efflux proteins (OEP)"/>
    <property type="match status" value="1"/>
</dbReference>
<dbReference type="EMBL" id="FUGD01000099">
    <property type="protein sequence ID" value="SJM37701.1"/>
    <property type="molecule type" value="Genomic_DNA"/>
</dbReference>
<dbReference type="InterPro" id="IPR003423">
    <property type="entry name" value="OMP_efflux"/>
</dbReference>
<keyword evidence="2" id="KW-0812">Transmembrane</keyword>
<dbReference type="Proteomes" id="UP000188169">
    <property type="component" value="Unassembled WGS sequence"/>
</dbReference>
<dbReference type="OrthoDB" id="9770517at2"/>
<organism evidence="3 4">
    <name type="scientific">Psychrobacter pasteurii</name>
    <dbReference type="NCBI Taxonomy" id="1945520"/>
    <lineage>
        <taxon>Bacteria</taxon>
        <taxon>Pseudomonadati</taxon>
        <taxon>Pseudomonadota</taxon>
        <taxon>Gammaproteobacteria</taxon>
        <taxon>Moraxellales</taxon>
        <taxon>Moraxellaceae</taxon>
        <taxon>Psychrobacter</taxon>
    </lineage>
</organism>
<sequence length="595" mass="64329">MTTSVKSNITSKSRAVSAFAMNTSNKWARLFGLSALTVAISACQSIPTADTSPVVARPNIPLLPGENYELYGNNQVPSSLAAVRWQSFYTDPKLKALIQMGLDNNKDVKQAVLAIQKAQAQYRITDSNDAPNVGLNGEYSRGANNARDRNPSDNYSVGLGMAAYELDFWGKVASLKDQALQNYLSTTAAKDTAQVSLIANIAKSYVNLSYQQKQLELAVSTLQTREESLRITKARLDAGIDSKAPSLQAAASAETARIAALNAQSGVLKARNALKYLVGAPITDDMLPDPAVPAIASSQVLSAGLPSDLLRYRPDVLQAEYNLKAAGANIEVARAAYYPSISLTGNLGYSSSDLSDLFKSSATSWSFGPSVKLPLFDAGQRDANYEVAQIERDQAVAQYEGAVEAAFKEVNDVLADRATLDQRTQAEYRLQENYQGLFDISEARFKAQVDDYLAVLDAQRSLFSTQQSILNLEQERLNNQIDLYRVLGGGANLGPVAVPTSKYRNLVNVFEGQTDKQKAVQAVEASRGPAIVTPEQAHNIEANQPVKVVKQKELTSVDINDDNNTDAYISVVETTTHPAGSKVVDTKEGVEVVEP</sequence>
<dbReference type="AlphaFoldDB" id="A0A1R4EGP9"/>
<dbReference type="GO" id="GO:0015562">
    <property type="term" value="F:efflux transmembrane transporter activity"/>
    <property type="evidence" value="ECO:0007669"/>
    <property type="project" value="InterPro"/>
</dbReference>
<keyword evidence="2" id="KW-0472">Membrane</keyword>
<dbReference type="GO" id="GO:0009279">
    <property type="term" value="C:cell outer membrane"/>
    <property type="evidence" value="ECO:0007669"/>
    <property type="project" value="UniProtKB-SubCell"/>
</dbReference>
<reference evidence="4" key="1">
    <citation type="submission" date="2017-02" db="EMBL/GenBank/DDBJ databases">
        <authorList>
            <person name="Mornico D."/>
        </authorList>
    </citation>
    <scope>NUCLEOTIDE SEQUENCE [LARGE SCALE GENOMIC DNA]</scope>
</reference>
<dbReference type="Gene3D" id="1.20.1600.10">
    <property type="entry name" value="Outer membrane efflux proteins (OEP)"/>
    <property type="match status" value="1"/>
</dbReference>
<proteinExistence type="inferred from homology"/>
<dbReference type="PANTHER" id="PTHR30203:SF32">
    <property type="entry name" value="CATION EFFLUX SYSTEM PROTEIN CUSC"/>
    <property type="match status" value="1"/>
</dbReference>
<gene>
    <name evidence="3" type="primary">oprM</name>
    <name evidence="3" type="ORF">A1019T_01685</name>
</gene>
<evidence type="ECO:0000256" key="1">
    <source>
        <dbReference type="ARBA" id="ARBA00007613"/>
    </source>
</evidence>